<organism evidence="2 3">
    <name type="scientific">Christiangramia salexigens</name>
    <dbReference type="NCBI Taxonomy" id="1913577"/>
    <lineage>
        <taxon>Bacteria</taxon>
        <taxon>Pseudomonadati</taxon>
        <taxon>Bacteroidota</taxon>
        <taxon>Flavobacteriia</taxon>
        <taxon>Flavobacteriales</taxon>
        <taxon>Flavobacteriaceae</taxon>
        <taxon>Christiangramia</taxon>
    </lineage>
</organism>
<feature type="domain" description="Phospholipase D-like" evidence="1">
    <location>
        <begin position="16"/>
        <end position="125"/>
    </location>
</feature>
<name>A0A1L3J441_9FLAO</name>
<evidence type="ECO:0000259" key="1">
    <source>
        <dbReference type="Pfam" id="PF13091"/>
    </source>
</evidence>
<dbReference type="RefSeq" id="WP_072552547.1">
    <property type="nucleotide sequence ID" value="NZ_CP018153.1"/>
</dbReference>
<dbReference type="STRING" id="1913577.LPB144_05480"/>
<evidence type="ECO:0000313" key="3">
    <source>
        <dbReference type="Proteomes" id="UP000182510"/>
    </source>
</evidence>
<gene>
    <name evidence="2" type="ORF">LPB144_05480</name>
</gene>
<dbReference type="CDD" id="cd09176">
    <property type="entry name" value="PLDc_unchar6"/>
    <property type="match status" value="1"/>
</dbReference>
<sequence length="253" mass="29338">MAKYLRTSSITAELENLIRDARKELYIISPYLKLSDHIKELLNDKEREKVEVRIIFGKQELAPTEMSYLEDLKYVRLYFSKNLHAKCYLNESKMIIASMNLYEFSQQNNREMGILIDKENEEDISVYEEATKDIESIVHNSEDFSYVKAPQKRFLKDSKNTISSETTAPKTNGFIKRDFSKSAYKTTKELSEITGISSRQINSTLKKNGFMIKKDDDWVATKKGEEFGGVQKEGQYGKFIVWPEEITSELSLS</sequence>
<dbReference type="Gene3D" id="3.30.870.10">
    <property type="entry name" value="Endonuclease Chain A"/>
    <property type="match status" value="1"/>
</dbReference>
<protein>
    <recommendedName>
        <fullName evidence="1">Phospholipase D-like domain-containing protein</fullName>
    </recommendedName>
</protein>
<accession>A0A1L3J441</accession>
<evidence type="ECO:0000313" key="2">
    <source>
        <dbReference type="EMBL" id="APG59897.1"/>
    </source>
</evidence>
<dbReference type="SUPFAM" id="SSF56024">
    <property type="entry name" value="Phospholipase D/nuclease"/>
    <property type="match status" value="1"/>
</dbReference>
<dbReference type="Proteomes" id="UP000182510">
    <property type="component" value="Chromosome"/>
</dbReference>
<keyword evidence="3" id="KW-1185">Reference proteome</keyword>
<proteinExistence type="predicted"/>
<dbReference type="InterPro" id="IPR059166">
    <property type="entry name" value="PLD-like_cat"/>
</dbReference>
<dbReference type="KEGG" id="grl:LPB144_05480"/>
<dbReference type="InterPro" id="IPR025202">
    <property type="entry name" value="PLD-like_dom"/>
</dbReference>
<dbReference type="Pfam" id="PF13091">
    <property type="entry name" value="PLDc_2"/>
    <property type="match status" value="1"/>
</dbReference>
<dbReference type="EMBL" id="CP018153">
    <property type="protein sequence ID" value="APG59897.1"/>
    <property type="molecule type" value="Genomic_DNA"/>
</dbReference>
<reference evidence="2 3" key="1">
    <citation type="submission" date="2016-11" db="EMBL/GenBank/DDBJ databases">
        <title>Gramella sp. LPB0144 isolated from marine environment.</title>
        <authorList>
            <person name="Kim E."/>
            <person name="Yi H."/>
        </authorList>
    </citation>
    <scope>NUCLEOTIDE SEQUENCE [LARGE SCALE GENOMIC DNA]</scope>
    <source>
        <strain evidence="2 3">LPB0144</strain>
    </source>
</reference>
<dbReference type="AlphaFoldDB" id="A0A1L3J441"/>
<dbReference type="OrthoDB" id="5500241at2"/>